<keyword evidence="4" id="KW-1185">Reference proteome</keyword>
<evidence type="ECO:0000256" key="1">
    <source>
        <dbReference type="SAM" id="MobiDB-lite"/>
    </source>
</evidence>
<sequence>MLAGLALLGALQTPHNPHIPAPSPPAASPTTEAQPPPADAAPADAAPAYAKIRALTYNIFMRPAPVNWRDRNACRAQRIADYFSDDAHAHDIIVLTESFEPASTQILARSTAQTYPHQILSQPPARGLSINGGVSILSPHAIEDWEAVAFERCHGKWNDCLATKGFVWARIRVSKSLKFNVLATHLNSGGGAGARATRRAQLAQIRAFLTTHPSIARWPTLLMGDLNINGLRWEEPTPGEDRLSEYADAMLFLAGACPHCDALPVDTYRAAQAPWRYDEPQTRAANTYNCVDESLQPCKSPNAAEHWKRRLRLDYILDFGAPRDAPALETRTLASATLEMADDSCATQYLSDHRALETTLEMGQFPLANAQLDRQDTAQTPSEASKDEKASN</sequence>
<dbReference type="Pfam" id="PF03372">
    <property type="entry name" value="Exo_endo_phos"/>
    <property type="match status" value="1"/>
</dbReference>
<organism evidence="3 4">
    <name type="scientific">Bradymonas sediminis</name>
    <dbReference type="NCBI Taxonomy" id="1548548"/>
    <lineage>
        <taxon>Bacteria</taxon>
        <taxon>Deltaproteobacteria</taxon>
        <taxon>Bradymonadales</taxon>
        <taxon>Bradymonadaceae</taxon>
        <taxon>Bradymonas</taxon>
    </lineage>
</organism>
<dbReference type="PANTHER" id="PTHR16320:SF23">
    <property type="entry name" value="SPHINGOMYELINASE C 1"/>
    <property type="match status" value="1"/>
</dbReference>
<feature type="compositionally biased region" description="Pro residues" evidence="1">
    <location>
        <begin position="17"/>
        <end position="27"/>
    </location>
</feature>
<accession>A0A2Z4FLK1</accession>
<evidence type="ECO:0000259" key="2">
    <source>
        <dbReference type="Pfam" id="PF03372"/>
    </source>
</evidence>
<dbReference type="PANTHER" id="PTHR16320">
    <property type="entry name" value="SPHINGOMYELINASE FAMILY MEMBER"/>
    <property type="match status" value="1"/>
</dbReference>
<dbReference type="SUPFAM" id="SSF56219">
    <property type="entry name" value="DNase I-like"/>
    <property type="match status" value="1"/>
</dbReference>
<dbReference type="Gene3D" id="3.60.10.10">
    <property type="entry name" value="Endonuclease/exonuclease/phosphatase"/>
    <property type="match status" value="1"/>
</dbReference>
<dbReference type="InterPro" id="IPR005135">
    <property type="entry name" value="Endo/exonuclease/phosphatase"/>
</dbReference>
<protein>
    <recommendedName>
        <fullName evidence="2">Endonuclease/exonuclease/phosphatase domain-containing protein</fullName>
    </recommendedName>
</protein>
<name>A0A2Z4FLK1_9DELT</name>
<dbReference type="OrthoDB" id="5478321at2"/>
<feature type="domain" description="Endonuclease/exonuclease/phosphatase" evidence="2">
    <location>
        <begin position="55"/>
        <end position="316"/>
    </location>
</feature>
<evidence type="ECO:0000313" key="4">
    <source>
        <dbReference type="Proteomes" id="UP000249799"/>
    </source>
</evidence>
<reference evidence="3 4" key="1">
    <citation type="submission" date="2018-06" db="EMBL/GenBank/DDBJ databases">
        <title>Lujinxingia sediminis gen. nov. sp. nov., a new facultative anaerobic member of the class Deltaproteobacteria, and proposal of Lujinxingaceae fam. nov.</title>
        <authorList>
            <person name="Guo L.-Y."/>
            <person name="Li C.-M."/>
            <person name="Wang S."/>
            <person name="Du Z.-J."/>
        </authorList>
    </citation>
    <scope>NUCLEOTIDE SEQUENCE [LARGE SCALE GENOMIC DNA]</scope>
    <source>
        <strain evidence="3 4">FA350</strain>
    </source>
</reference>
<dbReference type="Proteomes" id="UP000249799">
    <property type="component" value="Chromosome"/>
</dbReference>
<dbReference type="EMBL" id="CP030032">
    <property type="protein sequence ID" value="AWV89626.1"/>
    <property type="molecule type" value="Genomic_DNA"/>
</dbReference>
<feature type="region of interest" description="Disordered" evidence="1">
    <location>
        <begin position="13"/>
        <end position="44"/>
    </location>
</feature>
<dbReference type="InterPro" id="IPR036691">
    <property type="entry name" value="Endo/exonu/phosph_ase_sf"/>
</dbReference>
<evidence type="ECO:0000313" key="3">
    <source>
        <dbReference type="EMBL" id="AWV89626.1"/>
    </source>
</evidence>
<dbReference type="GO" id="GO:0004767">
    <property type="term" value="F:sphingomyelin phosphodiesterase activity"/>
    <property type="evidence" value="ECO:0007669"/>
    <property type="project" value="InterPro"/>
</dbReference>
<dbReference type="InterPro" id="IPR038772">
    <property type="entry name" value="Sph/SMPD2-like"/>
</dbReference>
<dbReference type="KEGG" id="bsed:DN745_09865"/>
<dbReference type="AlphaFoldDB" id="A0A2Z4FLK1"/>
<feature type="region of interest" description="Disordered" evidence="1">
    <location>
        <begin position="369"/>
        <end position="392"/>
    </location>
</feature>
<proteinExistence type="predicted"/>
<gene>
    <name evidence="3" type="ORF">DN745_09865</name>
</gene>